<dbReference type="KEGG" id="eiv:EIN_232890"/>
<dbReference type="SUPFAM" id="SSF52058">
    <property type="entry name" value="L domain-like"/>
    <property type="match status" value="1"/>
</dbReference>
<protein>
    <recommendedName>
        <fullName evidence="3">Leucine rich repeat containing protein BspA family protein</fullName>
    </recommendedName>
</protein>
<sequence>MNHLDGFHIMIVLKCFSSFQDFISLELVCKKYASTMSKFHYNPIFLTQSKLIFFENLETLILWPQNNFLAFKHLTPYFYRVDYKTAMNMLDMYSENKFQSIKNTRVRMHSIIFKNVVYTQKDKIAFNSHLSDLVTKIDEKCFFNEQEMKSINIPTTVTCIDNESFFQCTSLTSFIFPLSLRRICDKSFAECRSLVEVVFPSRLTSIGSLCFYGCYSLAFVKF</sequence>
<dbReference type="PANTHER" id="PTHR45661:SF3">
    <property type="entry name" value="IG-LIKE DOMAIN-CONTAINING PROTEIN"/>
    <property type="match status" value="1"/>
</dbReference>
<dbReference type="OrthoDB" id="10264456at2759"/>
<dbReference type="EMBL" id="KB206446">
    <property type="protein sequence ID" value="ELP91789.1"/>
    <property type="molecule type" value="Genomic_DNA"/>
</dbReference>
<accession>L7FPQ8</accession>
<evidence type="ECO:0000313" key="2">
    <source>
        <dbReference type="Proteomes" id="UP000014680"/>
    </source>
</evidence>
<dbReference type="InterPro" id="IPR026906">
    <property type="entry name" value="LRR_5"/>
</dbReference>
<gene>
    <name evidence="1" type="ORF">EIN_232890</name>
</gene>
<evidence type="ECO:0008006" key="3">
    <source>
        <dbReference type="Google" id="ProtNLM"/>
    </source>
</evidence>
<dbReference type="VEuPathDB" id="AmoebaDB:EIN_232890"/>
<dbReference type="Proteomes" id="UP000014680">
    <property type="component" value="Unassembled WGS sequence"/>
</dbReference>
<evidence type="ECO:0000313" key="1">
    <source>
        <dbReference type="EMBL" id="ELP91789.1"/>
    </source>
</evidence>
<dbReference type="InterPro" id="IPR032675">
    <property type="entry name" value="LRR_dom_sf"/>
</dbReference>
<proteinExistence type="predicted"/>
<dbReference type="InterPro" id="IPR053139">
    <property type="entry name" value="Surface_bspA-like"/>
</dbReference>
<dbReference type="AlphaFoldDB" id="L7FPQ8"/>
<dbReference type="PANTHER" id="PTHR45661">
    <property type="entry name" value="SURFACE ANTIGEN"/>
    <property type="match status" value="1"/>
</dbReference>
<dbReference type="GeneID" id="14890767"/>
<name>L7FPQ8_ENTIV</name>
<reference evidence="1 2" key="1">
    <citation type="submission" date="2012-10" db="EMBL/GenBank/DDBJ databases">
        <authorList>
            <person name="Zafar N."/>
            <person name="Inman J."/>
            <person name="Hall N."/>
            <person name="Lorenzi H."/>
            <person name="Caler E."/>
        </authorList>
    </citation>
    <scope>NUCLEOTIDE SEQUENCE [LARGE SCALE GENOMIC DNA]</scope>
    <source>
        <strain evidence="1 2">IP1</strain>
    </source>
</reference>
<organism evidence="1 2">
    <name type="scientific">Entamoeba invadens IP1</name>
    <dbReference type="NCBI Taxonomy" id="370355"/>
    <lineage>
        <taxon>Eukaryota</taxon>
        <taxon>Amoebozoa</taxon>
        <taxon>Evosea</taxon>
        <taxon>Archamoebae</taxon>
        <taxon>Mastigamoebida</taxon>
        <taxon>Entamoebidae</taxon>
        <taxon>Entamoeba</taxon>
    </lineage>
</organism>
<keyword evidence="2" id="KW-1185">Reference proteome</keyword>
<dbReference type="Pfam" id="PF13306">
    <property type="entry name" value="LRR_5"/>
    <property type="match status" value="1"/>
</dbReference>
<dbReference type="RefSeq" id="XP_004258560.1">
    <property type="nucleotide sequence ID" value="XM_004258512.1"/>
</dbReference>
<dbReference type="Gene3D" id="3.80.10.10">
    <property type="entry name" value="Ribonuclease Inhibitor"/>
    <property type="match status" value="1"/>
</dbReference>